<evidence type="ECO:0000313" key="4">
    <source>
        <dbReference type="Proteomes" id="UP000215914"/>
    </source>
</evidence>
<dbReference type="AlphaFoldDB" id="A0A251S8V3"/>
<evidence type="ECO:0000313" key="3">
    <source>
        <dbReference type="EMBL" id="OTF95296.1"/>
    </source>
</evidence>
<dbReference type="Proteomes" id="UP000215914">
    <property type="component" value="Chromosome 15"/>
</dbReference>
<feature type="compositionally biased region" description="Polar residues" evidence="1">
    <location>
        <begin position="32"/>
        <end position="47"/>
    </location>
</feature>
<sequence>MTTLAQPQPQPPPPTYHHTNRSSSPVKHHRQTPATKNSHTHPSSLSFYVSDRNPSRRPPVQRSSDLRFRSPPSSGDSPSVNFGYQQTK</sequence>
<organism evidence="3 4">
    <name type="scientific">Helianthus annuus</name>
    <name type="common">Common sunflower</name>
    <dbReference type="NCBI Taxonomy" id="4232"/>
    <lineage>
        <taxon>Eukaryota</taxon>
        <taxon>Viridiplantae</taxon>
        <taxon>Streptophyta</taxon>
        <taxon>Embryophyta</taxon>
        <taxon>Tracheophyta</taxon>
        <taxon>Spermatophyta</taxon>
        <taxon>Magnoliopsida</taxon>
        <taxon>eudicotyledons</taxon>
        <taxon>Gunneridae</taxon>
        <taxon>Pentapetalae</taxon>
        <taxon>asterids</taxon>
        <taxon>campanulids</taxon>
        <taxon>Asterales</taxon>
        <taxon>Asteraceae</taxon>
        <taxon>Asteroideae</taxon>
        <taxon>Heliantheae alliance</taxon>
        <taxon>Heliantheae</taxon>
        <taxon>Helianthus</taxon>
    </lineage>
</organism>
<feature type="compositionally biased region" description="Polar residues" evidence="1">
    <location>
        <begin position="71"/>
        <end position="88"/>
    </location>
</feature>
<dbReference type="EMBL" id="CM007904">
    <property type="protein sequence ID" value="OTF95296.1"/>
    <property type="molecule type" value="Genomic_DNA"/>
</dbReference>
<gene>
    <name evidence="3" type="ORF">HannXRQ_Chr15g0481531</name>
    <name evidence="2" type="ORF">HanXRQr2_Chr15g0694831</name>
</gene>
<keyword evidence="4" id="KW-1185">Reference proteome</keyword>
<protein>
    <submittedName>
        <fullName evidence="3">Uncharacterized protein</fullName>
    </submittedName>
</protein>
<evidence type="ECO:0000313" key="2">
    <source>
        <dbReference type="EMBL" id="KAF5764680.1"/>
    </source>
</evidence>
<name>A0A251S8V3_HELAN</name>
<dbReference type="Gramene" id="mRNA:HanXRQr2_Chr15g0694831">
    <property type="protein sequence ID" value="CDS:HanXRQr2_Chr15g0694831.1"/>
    <property type="gene ID" value="HanXRQr2_Chr15g0694831"/>
</dbReference>
<reference evidence="3" key="2">
    <citation type="submission" date="2017-02" db="EMBL/GenBank/DDBJ databases">
        <title>Sunflower complete genome.</title>
        <authorList>
            <person name="Langlade N."/>
            <person name="Munos S."/>
        </authorList>
    </citation>
    <scope>NUCLEOTIDE SEQUENCE [LARGE SCALE GENOMIC DNA]</scope>
    <source>
        <tissue evidence="3">Leaves</tissue>
    </source>
</reference>
<feature type="region of interest" description="Disordered" evidence="1">
    <location>
        <begin position="1"/>
        <end position="88"/>
    </location>
</feature>
<reference evidence="2 4" key="1">
    <citation type="journal article" date="2017" name="Nature">
        <title>The sunflower genome provides insights into oil metabolism, flowering and Asterid evolution.</title>
        <authorList>
            <person name="Badouin H."/>
            <person name="Gouzy J."/>
            <person name="Grassa C.J."/>
            <person name="Murat F."/>
            <person name="Staton S.E."/>
            <person name="Cottret L."/>
            <person name="Lelandais-Briere C."/>
            <person name="Owens G.L."/>
            <person name="Carrere S."/>
            <person name="Mayjonade B."/>
            <person name="Legrand L."/>
            <person name="Gill N."/>
            <person name="Kane N.C."/>
            <person name="Bowers J.E."/>
            <person name="Hubner S."/>
            <person name="Bellec A."/>
            <person name="Berard A."/>
            <person name="Berges H."/>
            <person name="Blanchet N."/>
            <person name="Boniface M.C."/>
            <person name="Brunel D."/>
            <person name="Catrice O."/>
            <person name="Chaidir N."/>
            <person name="Claudel C."/>
            <person name="Donnadieu C."/>
            <person name="Faraut T."/>
            <person name="Fievet G."/>
            <person name="Helmstetter N."/>
            <person name="King M."/>
            <person name="Knapp S.J."/>
            <person name="Lai Z."/>
            <person name="Le Paslier M.C."/>
            <person name="Lippi Y."/>
            <person name="Lorenzon L."/>
            <person name="Mandel J.R."/>
            <person name="Marage G."/>
            <person name="Marchand G."/>
            <person name="Marquand E."/>
            <person name="Bret-Mestries E."/>
            <person name="Morien E."/>
            <person name="Nambeesan S."/>
            <person name="Nguyen T."/>
            <person name="Pegot-Espagnet P."/>
            <person name="Pouilly N."/>
            <person name="Raftis F."/>
            <person name="Sallet E."/>
            <person name="Schiex T."/>
            <person name="Thomas J."/>
            <person name="Vandecasteele C."/>
            <person name="Vares D."/>
            <person name="Vear F."/>
            <person name="Vautrin S."/>
            <person name="Crespi M."/>
            <person name="Mangin B."/>
            <person name="Burke J.M."/>
            <person name="Salse J."/>
            <person name="Munos S."/>
            <person name="Vincourt P."/>
            <person name="Rieseberg L.H."/>
            <person name="Langlade N.B."/>
        </authorList>
    </citation>
    <scope>NUCLEOTIDE SEQUENCE [LARGE SCALE GENOMIC DNA]</scope>
    <source>
        <strain evidence="4">cv. SF193</strain>
        <tissue evidence="2">Leaves</tissue>
    </source>
</reference>
<accession>A0A251S8V3</accession>
<dbReference type="EMBL" id="MNCJ02000330">
    <property type="protein sequence ID" value="KAF5764680.1"/>
    <property type="molecule type" value="Genomic_DNA"/>
</dbReference>
<dbReference type="InParanoid" id="A0A251S8V3"/>
<proteinExistence type="predicted"/>
<reference evidence="2" key="3">
    <citation type="submission" date="2020-06" db="EMBL/GenBank/DDBJ databases">
        <title>Helianthus annuus Genome sequencing and assembly Release 2.</title>
        <authorList>
            <person name="Gouzy J."/>
            <person name="Langlade N."/>
            <person name="Munos S."/>
        </authorList>
    </citation>
    <scope>NUCLEOTIDE SEQUENCE</scope>
    <source>
        <tissue evidence="2">Leaves</tissue>
    </source>
</reference>
<evidence type="ECO:0000256" key="1">
    <source>
        <dbReference type="SAM" id="MobiDB-lite"/>
    </source>
</evidence>